<dbReference type="Pfam" id="PF00293">
    <property type="entry name" value="NUDIX"/>
    <property type="match status" value="1"/>
</dbReference>
<name>A0A3M9MPM7_9BACT</name>
<evidence type="ECO:0000256" key="1">
    <source>
        <dbReference type="ARBA" id="ARBA00001946"/>
    </source>
</evidence>
<dbReference type="AlphaFoldDB" id="A0A3M9MPM7"/>
<dbReference type="CDD" id="cd18880">
    <property type="entry name" value="NUDIX_ADPRase"/>
    <property type="match status" value="1"/>
</dbReference>
<dbReference type="OrthoDB" id="9810648at2"/>
<dbReference type="PROSITE" id="PS00893">
    <property type="entry name" value="NUDIX_BOX"/>
    <property type="match status" value="1"/>
</dbReference>
<dbReference type="Proteomes" id="UP000271010">
    <property type="component" value="Unassembled WGS sequence"/>
</dbReference>
<comment type="caution">
    <text evidence="4">The sequence shown here is derived from an EMBL/GenBank/DDBJ whole genome shotgun (WGS) entry which is preliminary data.</text>
</comment>
<dbReference type="PANTHER" id="PTHR43046">
    <property type="entry name" value="GDP-MANNOSE MANNOSYL HYDROLASE"/>
    <property type="match status" value="1"/>
</dbReference>
<organism evidence="4 5">
    <name type="scientific">Rufibacter immobilis</name>
    <dbReference type="NCBI Taxonomy" id="1348778"/>
    <lineage>
        <taxon>Bacteria</taxon>
        <taxon>Pseudomonadati</taxon>
        <taxon>Bacteroidota</taxon>
        <taxon>Cytophagia</taxon>
        <taxon>Cytophagales</taxon>
        <taxon>Hymenobacteraceae</taxon>
        <taxon>Rufibacter</taxon>
    </lineage>
</organism>
<protein>
    <submittedName>
        <fullName evidence="4">NUDIX hydrolase</fullName>
    </submittedName>
</protein>
<sequence>MENIHPFAESYSNKTRTRVCGLLVQEDKLLLARHKAAFGDGYFWVPPGGGLDYGEKVKDCLRREFLEETGLEVEVGRFLYLNEFLRPPLHAIELFFEVKLVRGNLALGTDPELAPHAQLLEEVQFLSIRDLYQLKREELHPILHALVNLDDLYIPRQQFLD</sequence>
<dbReference type="GO" id="GO:0016787">
    <property type="term" value="F:hydrolase activity"/>
    <property type="evidence" value="ECO:0007669"/>
    <property type="project" value="UniProtKB-KW"/>
</dbReference>
<evidence type="ECO:0000256" key="2">
    <source>
        <dbReference type="ARBA" id="ARBA00022801"/>
    </source>
</evidence>
<dbReference type="PROSITE" id="PS51462">
    <property type="entry name" value="NUDIX"/>
    <property type="match status" value="1"/>
</dbReference>
<keyword evidence="5" id="KW-1185">Reference proteome</keyword>
<keyword evidence="2 4" id="KW-0378">Hydrolase</keyword>
<feature type="domain" description="Nudix hydrolase" evidence="3">
    <location>
        <begin position="13"/>
        <end position="150"/>
    </location>
</feature>
<dbReference type="RefSeq" id="WP_123133938.1">
    <property type="nucleotide sequence ID" value="NZ_JBHMAD010000012.1"/>
</dbReference>
<reference evidence="4 5" key="1">
    <citation type="submission" date="2018-11" db="EMBL/GenBank/DDBJ databases">
        <title>Rufibacter latericius sp. nov., isolated from water in Baiyang Lake.</title>
        <authorList>
            <person name="Yang Y."/>
        </authorList>
    </citation>
    <scope>NUCLEOTIDE SEQUENCE [LARGE SCALE GENOMIC DNA]</scope>
    <source>
        <strain evidence="4 5">MCC P1</strain>
    </source>
</reference>
<dbReference type="EMBL" id="RJJE01000017">
    <property type="protein sequence ID" value="RNI27470.1"/>
    <property type="molecule type" value="Genomic_DNA"/>
</dbReference>
<evidence type="ECO:0000313" key="5">
    <source>
        <dbReference type="Proteomes" id="UP000271010"/>
    </source>
</evidence>
<comment type="cofactor">
    <cofactor evidence="1">
        <name>Mg(2+)</name>
        <dbReference type="ChEBI" id="CHEBI:18420"/>
    </cofactor>
</comment>
<proteinExistence type="predicted"/>
<dbReference type="InterPro" id="IPR000086">
    <property type="entry name" value="NUDIX_hydrolase_dom"/>
</dbReference>
<dbReference type="InterPro" id="IPR015797">
    <property type="entry name" value="NUDIX_hydrolase-like_dom_sf"/>
</dbReference>
<dbReference type="InterPro" id="IPR020084">
    <property type="entry name" value="NUDIX_hydrolase_CS"/>
</dbReference>
<accession>A0A3M9MPM7</accession>
<dbReference type="PANTHER" id="PTHR43046:SF16">
    <property type="entry name" value="ADP-RIBOSE PYROPHOSPHATASE YJHB-RELATED"/>
    <property type="match status" value="1"/>
</dbReference>
<evidence type="ECO:0000313" key="4">
    <source>
        <dbReference type="EMBL" id="RNI27470.1"/>
    </source>
</evidence>
<dbReference type="Gene3D" id="3.90.79.10">
    <property type="entry name" value="Nucleoside Triphosphate Pyrophosphohydrolase"/>
    <property type="match status" value="1"/>
</dbReference>
<gene>
    <name evidence="4" type="ORF">EFA69_15170</name>
</gene>
<dbReference type="SUPFAM" id="SSF55811">
    <property type="entry name" value="Nudix"/>
    <property type="match status" value="1"/>
</dbReference>
<evidence type="ECO:0000259" key="3">
    <source>
        <dbReference type="PROSITE" id="PS51462"/>
    </source>
</evidence>